<dbReference type="InterPro" id="IPR013320">
    <property type="entry name" value="ConA-like_dom_sf"/>
</dbReference>
<dbReference type="InterPro" id="IPR002909">
    <property type="entry name" value="IPT_dom"/>
</dbReference>
<dbReference type="Pfam" id="PF01833">
    <property type="entry name" value="TIG"/>
    <property type="match status" value="3"/>
</dbReference>
<evidence type="ECO:0000256" key="4">
    <source>
        <dbReference type="ARBA" id="ARBA00022837"/>
    </source>
</evidence>
<evidence type="ECO:0000256" key="2">
    <source>
        <dbReference type="ARBA" id="ARBA00022525"/>
    </source>
</evidence>
<dbReference type="Pfam" id="PF18676">
    <property type="entry name" value="MBG_2"/>
    <property type="match status" value="18"/>
</dbReference>
<dbReference type="CDD" id="cd00102">
    <property type="entry name" value="IPT"/>
    <property type="match status" value="1"/>
</dbReference>
<dbReference type="CDD" id="cd00603">
    <property type="entry name" value="IPT_PCSR"/>
    <property type="match status" value="2"/>
</dbReference>
<dbReference type="InterPro" id="IPR015919">
    <property type="entry name" value="Cadherin-like_sf"/>
</dbReference>
<name>A0ABZ2TQ20_9FLAO</name>
<dbReference type="Gene3D" id="2.60.120.200">
    <property type="match status" value="1"/>
</dbReference>
<dbReference type="Pfam" id="PF19081">
    <property type="entry name" value="Ig_7"/>
    <property type="match status" value="4"/>
</dbReference>
<dbReference type="Pfam" id="PF18884">
    <property type="entry name" value="TSP3_bac"/>
    <property type="match status" value="4"/>
</dbReference>
<reference evidence="7 8" key="1">
    <citation type="submission" date="2024-03" db="EMBL/GenBank/DDBJ databases">
        <authorList>
            <person name="Cao K."/>
        </authorList>
    </citation>
    <scope>NUCLEOTIDE SEQUENCE [LARGE SCALE GENOMIC DNA]</scope>
    <source>
        <strain evidence="7 8">MCCC 1K00696</strain>
    </source>
</reference>
<accession>A0ABZ2TQ20</accession>
<dbReference type="PANTHER" id="PTHR44103">
    <property type="entry name" value="PROPROTEIN CONVERTASE P"/>
    <property type="match status" value="1"/>
</dbReference>
<dbReference type="SUPFAM" id="SSF49373">
    <property type="entry name" value="Invasin/intimin cell-adhesion fragments"/>
    <property type="match status" value="1"/>
</dbReference>
<dbReference type="Proteomes" id="UP001491088">
    <property type="component" value="Chromosome"/>
</dbReference>
<keyword evidence="3" id="KW-0732">Signal</keyword>
<dbReference type="InterPro" id="IPR013517">
    <property type="entry name" value="FG-GAP"/>
</dbReference>
<dbReference type="InterPro" id="IPR026341">
    <property type="entry name" value="T9SS_type_B"/>
</dbReference>
<feature type="domain" description="LamG-like jellyroll fold" evidence="6">
    <location>
        <begin position="1216"/>
        <end position="1378"/>
    </location>
</feature>
<dbReference type="Pfam" id="PF13585">
    <property type="entry name" value="CHU_C"/>
    <property type="match status" value="1"/>
</dbReference>
<dbReference type="SUPFAM" id="SSF49313">
    <property type="entry name" value="Cadherin-like"/>
    <property type="match status" value="4"/>
</dbReference>
<dbReference type="InterPro" id="IPR041286">
    <property type="entry name" value="MBG_2"/>
</dbReference>
<dbReference type="InterPro" id="IPR028994">
    <property type="entry name" value="Integrin_alpha_N"/>
</dbReference>
<evidence type="ECO:0000259" key="6">
    <source>
        <dbReference type="SMART" id="SM00560"/>
    </source>
</evidence>
<dbReference type="NCBIfam" id="TIGR04131">
    <property type="entry name" value="Bac_Flav_CTERM"/>
    <property type="match status" value="1"/>
</dbReference>
<evidence type="ECO:0000256" key="1">
    <source>
        <dbReference type="ARBA" id="ARBA00004613"/>
    </source>
</evidence>
<keyword evidence="2" id="KW-0964">Secreted</keyword>
<dbReference type="EMBL" id="CP150496">
    <property type="protein sequence ID" value="WYW55236.1"/>
    <property type="molecule type" value="Genomic_DNA"/>
</dbReference>
<dbReference type="Gene3D" id="2.60.40.1080">
    <property type="match status" value="1"/>
</dbReference>
<dbReference type="Gene3D" id="2.60.120.260">
    <property type="entry name" value="Galactose-binding domain-like"/>
    <property type="match status" value="1"/>
</dbReference>
<dbReference type="InterPro" id="IPR006558">
    <property type="entry name" value="LamG-like"/>
</dbReference>
<dbReference type="InterPro" id="IPR059100">
    <property type="entry name" value="TSP3_bac"/>
</dbReference>
<dbReference type="SUPFAM" id="SSF49899">
    <property type="entry name" value="Concanavalin A-like lectins/glucanases"/>
    <property type="match status" value="1"/>
</dbReference>
<dbReference type="Gene3D" id="3.30.160.710">
    <property type="match status" value="13"/>
</dbReference>
<dbReference type="SUPFAM" id="SSF49785">
    <property type="entry name" value="Galactose-binding domain-like"/>
    <property type="match status" value="1"/>
</dbReference>
<dbReference type="InterPro" id="IPR008964">
    <property type="entry name" value="Invasin/intimin_cell_adhesion"/>
</dbReference>
<dbReference type="Pfam" id="PF13385">
    <property type="entry name" value="Laminin_G_3"/>
    <property type="match status" value="1"/>
</dbReference>
<dbReference type="InterPro" id="IPR008979">
    <property type="entry name" value="Galactose-bd-like_sf"/>
</dbReference>
<dbReference type="SUPFAM" id="SSF81296">
    <property type="entry name" value="E set domains"/>
    <property type="match status" value="3"/>
</dbReference>
<protein>
    <submittedName>
        <fullName evidence="7">MBG domain-containing protein</fullName>
    </submittedName>
</protein>
<dbReference type="Pfam" id="PF13517">
    <property type="entry name" value="FG-GAP_3"/>
    <property type="match status" value="2"/>
</dbReference>
<evidence type="ECO:0000313" key="7">
    <source>
        <dbReference type="EMBL" id="WYW55236.1"/>
    </source>
</evidence>
<dbReference type="InterPro" id="IPR044023">
    <property type="entry name" value="Ig_7"/>
</dbReference>
<keyword evidence="8" id="KW-1185">Reference proteome</keyword>
<dbReference type="SUPFAM" id="SSF69318">
    <property type="entry name" value="Integrin alpha N-terminal domain"/>
    <property type="match status" value="1"/>
</dbReference>
<dbReference type="InterPro" id="IPR013783">
    <property type="entry name" value="Ig-like_fold"/>
</dbReference>
<dbReference type="RefSeq" id="WP_340932642.1">
    <property type="nucleotide sequence ID" value="NZ_CP150496.1"/>
</dbReference>
<organism evidence="7 8">
    <name type="scientific">Polaribacter marinaquae</name>
    <dbReference type="NCBI Taxonomy" id="1642819"/>
    <lineage>
        <taxon>Bacteria</taxon>
        <taxon>Pseudomonadati</taxon>
        <taxon>Bacteroidota</taxon>
        <taxon>Flavobacteriia</taxon>
        <taxon>Flavobacteriales</taxon>
        <taxon>Flavobacteriaceae</taxon>
    </lineage>
</organism>
<keyword evidence="4" id="KW-0106">Calcium</keyword>
<gene>
    <name evidence="7" type="ORF">WG950_11930</name>
</gene>
<proteinExistence type="predicted"/>
<evidence type="ECO:0000256" key="5">
    <source>
        <dbReference type="ARBA" id="ARBA00023157"/>
    </source>
</evidence>
<sequence length="5717" mass="602670">MTSSETYTPGTTTTVNLVFDQDGQNYDIVWSVEGGSEIQSGQGTTTMVVYHPLGVSGTQTYSARLLPNPRTPTFESNGVNSGLIAIDEVSLTFTGVPKINNLSANTAQVGANVVINGEYFDPIPANNIVYLGGMKCEVVSGDANSLTVTVPSYVGTAFFTVTNANTKLSAVSPIKFTPINIALANAVYASHSYSNLTFENPISFSTSFSSSYDQKFALMDLDIDGKLDVVSFASNGQPNFLKNTAVAGKLDASTFAAVSTFTGVSPTYTPNSSRSILFADFNNDGKLDIGASNNINDGGFINPNTSTIGTGSLGNSESIMASGNNYKVNAAFLPFDINRDGRLDIFGVSTEQGTVRPYYTQNTSTAGNFGFETIESERSFDLSSAYGGDFGDFDGDGAHDAVYGADGYVLLFKNNTQQGNPFVSNFSMQRLALLPLPNMFGMDKAYTVMFFDVDGDGNLDIVATNATRPILHIWRNSGSDFDVEPRQDFKIKDLRNTVGLTLGDLNGDGRLDIVTSDYVNGSGSKFSYLENQSTNGAVSFGESVTIIQSDDSYQQVEIADVDGDGKVDIIGANVSNGSLDVFRNRVFESGSIAENQEICIGTTTQEIASLAPGQVISGDIVYSWQSSTTDEISGFSTIANETAATLEPGNLTQTTYFRRGIASSDDPSSVFYTAPVEIKIVPLPTITEAVDVTICGTGSVPLVATTSAGETSFVNWYDAPTGGNLLGQSVSGEVFNTPEITQNTTFYAEAENANGCIAAAREAVEAILNLAIPTATLGTFEDTKCDAASFTLTASTSSEAVIKWYDAETEGNLLREGPSFTTPVISANTTYWVEASNCNGASTRTAIPLTLIQTPSIVAAPSLTTCQFSDVVLTAEASAGGVLNWYENPIGGVPNAAYATINNLSATTTRYVSASITVNGVTCESPRTPVKVTMLAGPTIGSGNNRQVYGANTVNLSVSSISPTDAPVNWYADAAGTQLLLSNSTTYTTPEIRQTTTYYAIAISLETGCQSAPRAITVNYSGPLYDALANTFALTDQENVVVKATGLSRLSTSTDYLWQRSDNGGVSWTNLSASTDAGITYSGFSGRGGTSAALTISKADAKLHGFQYRLKLYGTRNSDFVYTNPSTLTVADVYGACDEGDIPISNVTYTAPKTGLTLSGGVVFTSDKTQLTDGNLQTGLVVTNSESFPVTSALSFDGNDDNVFIGQPASIQATTSGITVEAWVYPRSFDNDWFKNPVVEKDGQFGLRIGSKVEQVFNQYANWDNNCRCYLGGYEDVAVGGSVAFTVANGTKNDSFISDGETIPKNQWSHIAGTYDASTGKIIVYVNGVKIGEKTNNQGFTTLGTGGNLILGGSPSSSRRFEGNMDEVRIWNYVKPQSEIQSSMSADVTESSGLVGYYKFMEGVGTTLSDLSGNGADGILNNFSFSGNSNWSTSSDITDTKKVASIVADLGATVTVNGVRLSNFNGLLDGGAPVQPNFTGGYLESSTDGVNWTRQINAIPSLPLNGQTLAINDVTARYFRFRKEDQTDGAYYGLSEITFLGGGYETVPYIREALPVEKYILSGTTLDLASEAMPISGETIASYQWSTSTSPLDGTFTDLTDGGDISGTNTSNLIISNYTNGTPTYYRLTATQSNGCVVSTQVLVNLETTPYYSTSSGTNTLNQLDSWTVNEDGSAGSAPVAFAENKFFILKNSGDGTYQLAADWTNQGTLKLNGNSLSLNNTYSATVNNIEDFSNSAYVKMLGTGYLKSNVSNEPKVFPVGTSTNYSPVTITNNLGADEVFSVSVADGVTNPGSGVQDYLAKTWKIKKTTSTMSGGTNIDITFEWNPDDVTGTLHEPMVFYGSSATTSSWSTITSSNYSSIERGENSITIKGFKSILTYSDRYFIIKNAAPTITAFTPKSAGSDMEVVITGTGFTGATAVAFGGTAATSFTVDSSTQITATVGAGESGNVTVTTPGGTVNKSNFSYKSAPTIISFTPTKTQVGQPIVITGTNFNNVAEVKIGGVVAAFKRNSSTQVTAVVPDGESPGSVEVTAEGGTATKTGFELGMPLAKAESIVSWYPANASTLDEPYTQSTRKEGAILSGEFTYSGLTGRFSSDRLKFGLPTVVGSTLNTATAPYISLKINTESLIDLERIVLQGYHASHQTKLQLRWSIDDFASSLGEFQGKTFNSTSSNYETKTNSNNWRYTSLSLASAEPIAGNEEIELRIYVYGNYSTSGHFCVVNNNPDYLSNDSSPVEFKDTNDAITVIGTTKNDPGLATVLPIEAMLSDRLMSFNSPVSNSSGEITMSIPEESNVAAYNNNYINFLGIGRDTLTIKQAETPDYMPATQLVPITVKDYPVVEFNSLTAFVDDDPLTLSVNSPSQGSVTYQSSDPNVATISGNTLSIVGKGVAQITAQQAAAGAYLAASANAVLLVKDPVKPTPTVTWINTVTKSLDDLSFTLEKPQSNSSGLFTYYSSNPQVATVSGREVSLVGNGITVLTAVQEETSSFNATKVITLLVVADNYKTAAGLTGLINYTKVVTDADFDVDAPTSSSTAPIIYVLADDEIASISGNRITLKRDGVTKLYAYQQETGTHKAAAVASTLTVNLPEAPSISYSDALNLPIGIAITPISSASSAGTVTSYEVWPPLPAGLSLNQQTGEITGTPTTLSAETNYQISGRNLGGVSNADFSLSVIDLLPSNLSYSTPQVFTKGQTITPLSPSVSGGAVVSYSVTPALPLGLSLNTITGEISGAPLFISAQETFTIKAENTGGGTTFDLQITVEDSVPTSLSYPAPVVLSKGVEMVEVLPFQNSGGEIAAFTVQGTPLPAGLMLNAQTGAISGTPTVIVGSTSYTIRGSNSAGFVDGTIQLIINDAPPIISYSDPVTVTKGVLMTPLLPTNTGGETTRFSLATALPQGLSFNTSTGEISGTPTVLSPAATYTITAENLFGTSDYDLTLAVVDVAPSNFTYPQNSIIATKNGVINSMTPTASGGAIVSYTISPELPAGILFNTLTGEVSGTPTVLSENTTYTVTATNTGGSTSTTFTIVVNDTPPSSLTYASFNDLTRGFSFNSGTPTANGGPIVSFAISPSLPAGLTLDAVTGLISGTPQVTTGTLTYTITATNSGGNTTATVAFAVNKAPLTISVNNASKVYGEADPANTVSYDGFVLGEDENDLSGALVFQREPGEVVGSYEISASGLTSSTEYDITYETGNLSITKLPVTVSVAAKNKNYGDADPSLTFEAVPAVGSTLANGEMVSFTGAIAREVGEDVGVYAITQNTLNNSNYTLSFNGADFTINALPVVVSAQAKSKVFGSLNPDLTFTAVPALGSSLPNGETVAFTGALSRTTGEDVGTYVIDRNTLSNSNYAITYNAADFTITKLPVTVTAQSKTKVYGEQDPILTYMSIPEVGQTLPNGDLVSFEGDLSREEGEDAGVYAITQNTLNNSNYLIAYTSADFEITKRNLVVTANRKERVYGESNPTFTFTYNGLANGDIKMSTEPTISSTATQFSNVGTYPISLTGGADSNYEFVLQSDLLIVLPKLLTITADAKTKEFGEDDPELTVSYTGFVNGEDAEDLTGTLAISRVAGEAAGTYAITASGLTSTNYSITYAPGEFTINSKSIAVTDITISPISDVVYSGLAQTPSPEVKDGATTLVEDTDYELSYTANTNVGTATITITGINAYEGSRTVTFNITRALLTITADAKTKEFGEDDPELTVSYTGFVNGEDAEDLTGTLAISRVAGEAAGTYAITGSGLTSTNYAITYAPGVFTITAKSIIDADITVSPISDLVYNGTAQTPSPEVKDGTTVLTKDTDYELSYAANTNVGTATITITGKGNYTGNKVVTFNITPAPLTITADDKTKEFGEDDPELTVSYAGFVNGEDKDDLTGTLLISRVSGEAVSTYAITASGLTSTNYDITYTPGTFTITSRLITQSAFMVSPITDLVYTGLAQTPSPLVKDGATTLVEDTDYELSYAAYTNVGTATVTITGKGNYNGTRTVTFNITPAPLTITAEDKSKVFGESDPDLTVSYVGFVNGEDQNDLSGTLSISRTSGETPATYTITASGLTSTNYVITYETGEFTIGSKSITDTDIRVASISDLVYTGLAQTPSPLVKDGATTLVEDTDYELSYAANTNVGTATVTITGKGNYNGTRRVTFNITPAPLTITAEDKSKVFGESDPDLTVSYAGFVNGEDQNDLSGTLSISRTTGETPATYTITASGLTSTNYVITYETGEFTIGSKSITDTDIRVASISDLVYTGLAQTPSPLVKDGEIILVKDTDYTLSYQDNINVGTATVTITGINAYEGSRTVTFNITRALLTITADAKTKEFGEDDPELTVSYTGFVNGEDDEDLTGTLAISRVAGEAAGTYAITGSGLTSTNYAITYAPGVFTITAKSIIDADITVSPIEDFVYTGQGITPPLTVKDGATTLVQGTDYGLDYSNNINVGIATVTIVSYGNYTGNKVVTFNITQAPLTITADDKSKVFGESDPELTVSYAGFVNGEDKDDLTGTLLISRVSGEAVSTYAITASGLTSTNYVITYETGEFTIGSKSITDTDIRVASISDLVYTGLAQTPSPLVKDGATTLVEDTDYELSYAANTNVGTATVTITGKGNYNGTRRVTFNITPAPLTITAEDKSKVFGESDPDLTVSYAGFVNGEDKDDLTGTLLINRVSGEAVSTYAITASGLTSTNYDITYTPGTFTITSRLITQSAFMVSPITDLVYTGLAQTPSPLVKDGATTLVEDTDYELSYAAYTNVGTATVTITGKGNYNGTRTVTFNITPAPLTITAEDKSKVFGESDPDLTVSYVGFVNGEDQNDLSGTLSISRTSGETPATYTITASGLTSTNYVITYETGEFTIGSKSITDTDIRVASISDLVYTGLAQTPSPLVKDGATTLVEDTDYELSYAANTNVGTATVTITGKGNYNGTRRVTFNITPAPLTITAEDKSKVFGESDPDLTVSYAGFVNGEDQNDLSGTLSISRTTGETPATYTITASGLTSTNYVITYETGEFTIGSKSITDTDIRVASISDLVYTGLAQTPSPLVKDGEIILVKDTDYTLSYQDNINVGTATVTITGINAYEGSRTVTFNITRALLTITADAKTKEFGEDDPELTVSYTGFVNGEDDEDLTGTLAISRVAGEAAGTYAITGSGLTSTNYAITYAPGVFTITAKSIIDADITVSPIEDFVYTGQGITPPLTVKDGATTLVQGTDYGLDYSNNINVGIATVTIVSYGNYTGNKVVTFNITQAPLTITADDKSKVFGESDPELTVSYAGFVNGEDKDDLTGTLLISRVSGEAVSTYAITASGLTSTNYDITYTPGTFTINSRSITETDITVAPIADLVYNGSLQRPKPIVEDGSNLLEEGIDYKLSYSDNINVGQAMVTITGLGNYDGSRTVRFMIVPKVIEILIPDQEKDYGAQDPVLVFTADPVLFGSDEFTGVLSRESGEAVGEYLISSGTLSAGDNYTLNIQSDAIFRIIRIDSDGDGVADDIEETDGTDPLDTCDFVLASQTFPPSIAWDTADCDIDGVTNAEELIDGTDPLNSDSDGDGVVDGYEKTDGTDPLDFCSSVPSRITESLSDEFLFSDCDGDGLSNGDEIGLDPKNPIGSNGNGIFDYLEFNNYRPSAEDNLEVFNLLTPNGDGQNDVFVIRNIELYPENILEIYNRWGSKVYNVSGYGQNGNYFTGVSNGRGVISPSSLLPTGTYFYILKYKSSSGDFKERKGYLYLTR</sequence>
<evidence type="ECO:0000313" key="8">
    <source>
        <dbReference type="Proteomes" id="UP001491088"/>
    </source>
</evidence>
<comment type="subcellular location">
    <subcellularLocation>
        <location evidence="1">Secreted</location>
    </subcellularLocation>
</comment>
<dbReference type="PANTHER" id="PTHR44103:SF1">
    <property type="entry name" value="PROPROTEIN CONVERTASE P"/>
    <property type="match status" value="1"/>
</dbReference>
<dbReference type="SMART" id="SM00560">
    <property type="entry name" value="LamGL"/>
    <property type="match status" value="1"/>
</dbReference>
<dbReference type="InterPro" id="IPR014756">
    <property type="entry name" value="Ig_E-set"/>
</dbReference>
<keyword evidence="5" id="KW-1015">Disulfide bond</keyword>
<dbReference type="Pfam" id="PF05345">
    <property type="entry name" value="He_PIG"/>
    <property type="match status" value="6"/>
</dbReference>
<evidence type="ECO:0000256" key="3">
    <source>
        <dbReference type="ARBA" id="ARBA00022729"/>
    </source>
</evidence>
<dbReference type="Gene3D" id="2.60.40.10">
    <property type="entry name" value="Immunoglobulins"/>
    <property type="match status" value="9"/>
</dbReference>